<dbReference type="EMBL" id="SMLM01000001">
    <property type="protein sequence ID" value="TFZ05210.1"/>
    <property type="molecule type" value="Genomic_DNA"/>
</dbReference>
<dbReference type="EC" id="3.1.-.-" evidence="1"/>
<keyword evidence="2" id="KW-1185">Reference proteome</keyword>
<dbReference type="GO" id="GO:0016787">
    <property type="term" value="F:hydrolase activity"/>
    <property type="evidence" value="ECO:0007669"/>
    <property type="project" value="UniProtKB-KW"/>
</dbReference>
<accession>A0A4Z0C414</accession>
<dbReference type="AlphaFoldDB" id="A0A4Z0C414"/>
<keyword evidence="1" id="KW-0255">Endonuclease</keyword>
<keyword evidence="1" id="KW-0436">Ligase</keyword>
<dbReference type="PANTHER" id="PTHR39323:SF1">
    <property type="entry name" value="BLR1149 PROTEIN"/>
    <property type="match status" value="1"/>
</dbReference>
<dbReference type="NCBIfam" id="TIGR04123">
    <property type="entry name" value="P_estr_lig_assc"/>
    <property type="match status" value="1"/>
</dbReference>
<evidence type="ECO:0000313" key="1">
    <source>
        <dbReference type="EMBL" id="TFZ05210.1"/>
    </source>
</evidence>
<sequence>MLRIRLAGEDAVLHPSGALFLSSRHTLLVADAHFGKAVSFRKLGVPVPEDTTLETLGALTDAIEQAGAREVVFLGDFLHSARSHARETLDALHGWRERHAGVRLTLVRGNHDARAGDPPASLLIRVVDEPFAAGPFAFCHHPEPVPGAYVLAGHWHPCISVSGRAFERLRLPCFWLGDDSGALPERAVGVLPAFGSFTGMHRIDPGAGDRIFPVAEGVVRALPQLPVA</sequence>
<dbReference type="GO" id="GO:0016874">
    <property type="term" value="F:ligase activity"/>
    <property type="evidence" value="ECO:0007669"/>
    <property type="project" value="UniProtKB-KW"/>
</dbReference>
<dbReference type="Proteomes" id="UP000298180">
    <property type="component" value="Unassembled WGS sequence"/>
</dbReference>
<name>A0A4Z0C414_9BURK</name>
<dbReference type="GO" id="GO:0004519">
    <property type="term" value="F:endonuclease activity"/>
    <property type="evidence" value="ECO:0007669"/>
    <property type="project" value="UniProtKB-KW"/>
</dbReference>
<comment type="caution">
    <text evidence="1">The sequence shown here is derived from an EMBL/GenBank/DDBJ whole genome shotgun (WGS) entry which is preliminary data.</text>
</comment>
<proteinExistence type="predicted"/>
<dbReference type="InterPro" id="IPR029052">
    <property type="entry name" value="Metallo-depent_PP-like"/>
</dbReference>
<dbReference type="PANTHER" id="PTHR39323">
    <property type="entry name" value="BLR1149 PROTEIN"/>
    <property type="match status" value="1"/>
</dbReference>
<reference evidence="1 2" key="1">
    <citation type="submission" date="2019-03" db="EMBL/GenBank/DDBJ databases">
        <title>Ramlibacter henchirensis DSM 14656, whole genome shotgun sequence.</title>
        <authorList>
            <person name="Zhang X."/>
            <person name="Feng G."/>
            <person name="Zhu H."/>
        </authorList>
    </citation>
    <scope>NUCLEOTIDE SEQUENCE [LARGE SCALE GENOMIC DNA]</scope>
    <source>
        <strain evidence="1 2">DSM 14656</strain>
    </source>
</reference>
<evidence type="ECO:0000313" key="2">
    <source>
        <dbReference type="Proteomes" id="UP000298180"/>
    </source>
</evidence>
<organism evidence="1 2">
    <name type="scientific">Ramlibacter henchirensis</name>
    <dbReference type="NCBI Taxonomy" id="204072"/>
    <lineage>
        <taxon>Bacteria</taxon>
        <taxon>Pseudomonadati</taxon>
        <taxon>Pseudomonadota</taxon>
        <taxon>Betaproteobacteria</taxon>
        <taxon>Burkholderiales</taxon>
        <taxon>Comamonadaceae</taxon>
        <taxon>Ramlibacter</taxon>
    </lineage>
</organism>
<dbReference type="PIRSF" id="PIRSF000887">
    <property type="entry name" value="Pesterase_MJ0037"/>
    <property type="match status" value="1"/>
</dbReference>
<dbReference type="OrthoDB" id="9795838at2"/>
<dbReference type="InterPro" id="IPR026336">
    <property type="entry name" value="PdeM-like"/>
</dbReference>
<protein>
    <submittedName>
        <fullName evidence="1">Ligase-associated DNA damage response endonuclease PdeM</fullName>
        <ecNumber evidence="1">3.1.-.-</ecNumber>
    </submittedName>
</protein>
<keyword evidence="1" id="KW-0540">Nuclease</keyword>
<dbReference type="InterPro" id="IPR024173">
    <property type="entry name" value="Pesterase_MJ0037-like"/>
</dbReference>
<dbReference type="RefSeq" id="WP_135261291.1">
    <property type="nucleotide sequence ID" value="NZ_SMLM01000001.1"/>
</dbReference>
<dbReference type="Gene3D" id="3.60.21.10">
    <property type="match status" value="1"/>
</dbReference>
<gene>
    <name evidence="1" type="primary">pdeM</name>
    <name evidence="1" type="ORF">EZ313_00585</name>
</gene>
<dbReference type="SUPFAM" id="SSF56300">
    <property type="entry name" value="Metallo-dependent phosphatases"/>
    <property type="match status" value="1"/>
</dbReference>
<keyword evidence="1" id="KW-0378">Hydrolase</keyword>